<feature type="region of interest" description="Disordered" evidence="1">
    <location>
        <begin position="41"/>
        <end position="62"/>
    </location>
</feature>
<evidence type="ECO:0000313" key="2">
    <source>
        <dbReference type="EMBL" id="QIZ72469.1"/>
    </source>
</evidence>
<feature type="compositionally biased region" description="Acidic residues" evidence="1">
    <location>
        <begin position="51"/>
        <end position="62"/>
    </location>
</feature>
<sequence length="62" mass="7180">MHPEQPSREKPNNSSDPWQELSRDLGKTFAVYYTWMFAGLLPPSQRKTPDSPEEQSEANEQD</sequence>
<name>A0A6H1U4B9_9CYAN</name>
<organism evidence="2 3">
    <name type="scientific">Oxynema aestuarii AP17</name>
    <dbReference type="NCBI Taxonomy" id="2064643"/>
    <lineage>
        <taxon>Bacteria</taxon>
        <taxon>Bacillati</taxon>
        <taxon>Cyanobacteriota</taxon>
        <taxon>Cyanophyceae</taxon>
        <taxon>Oscillatoriophycideae</taxon>
        <taxon>Oscillatoriales</taxon>
        <taxon>Oscillatoriaceae</taxon>
        <taxon>Oxynema</taxon>
        <taxon>Oxynema aestuarii</taxon>
    </lineage>
</organism>
<protein>
    <submittedName>
        <fullName evidence="2">Uncharacterized protein</fullName>
    </submittedName>
</protein>
<dbReference type="Proteomes" id="UP000500857">
    <property type="component" value="Chromosome"/>
</dbReference>
<keyword evidence="3" id="KW-1185">Reference proteome</keyword>
<reference evidence="2 3" key="1">
    <citation type="submission" date="2020-04" db="EMBL/GenBank/DDBJ databases">
        <authorList>
            <person name="Basu S."/>
            <person name="Maruthanayagam V."/>
            <person name="Chakraborty S."/>
            <person name="Pramanik A."/>
            <person name="Mukherjee J."/>
            <person name="Brink B."/>
        </authorList>
    </citation>
    <scope>NUCLEOTIDE SEQUENCE [LARGE SCALE GENOMIC DNA]</scope>
    <source>
        <strain evidence="2 3">AP17</strain>
    </source>
</reference>
<proteinExistence type="predicted"/>
<accession>A0A6H1U4B9</accession>
<evidence type="ECO:0000256" key="1">
    <source>
        <dbReference type="SAM" id="MobiDB-lite"/>
    </source>
</evidence>
<dbReference type="RefSeq" id="WP_168570617.1">
    <property type="nucleotide sequence ID" value="NZ_CP051167.1"/>
</dbReference>
<feature type="compositionally biased region" description="Basic and acidic residues" evidence="1">
    <location>
        <begin position="1"/>
        <end position="11"/>
    </location>
</feature>
<gene>
    <name evidence="2" type="ORF">HCG48_19325</name>
</gene>
<feature type="region of interest" description="Disordered" evidence="1">
    <location>
        <begin position="1"/>
        <end position="21"/>
    </location>
</feature>
<dbReference type="KEGG" id="oxy:HCG48_19325"/>
<evidence type="ECO:0000313" key="3">
    <source>
        <dbReference type="Proteomes" id="UP000500857"/>
    </source>
</evidence>
<dbReference type="EMBL" id="CP051167">
    <property type="protein sequence ID" value="QIZ72469.1"/>
    <property type="molecule type" value="Genomic_DNA"/>
</dbReference>
<dbReference type="AlphaFoldDB" id="A0A6H1U4B9"/>